<name>A0A061D5X9_BABBI</name>
<keyword evidence="1" id="KW-1133">Transmembrane helix</keyword>
<keyword evidence="1" id="KW-0472">Membrane</keyword>
<dbReference type="GeneID" id="24564509"/>
<dbReference type="VEuPathDB" id="PiroplasmaDB:BBBOND_0211150"/>
<accession>A0A061D5X9</accession>
<keyword evidence="3" id="KW-1185">Reference proteome</keyword>
<dbReference type="EMBL" id="LK391708">
    <property type="protein sequence ID" value="CDR95968.1"/>
    <property type="molecule type" value="Genomic_DNA"/>
</dbReference>
<dbReference type="AlphaFoldDB" id="A0A061D5X9"/>
<evidence type="ECO:0000313" key="3">
    <source>
        <dbReference type="Proteomes" id="UP000033188"/>
    </source>
</evidence>
<sequence length="77" mass="8655">MSDQEQKKTNIGIALGCLAAAVCISLIVLAMIDARKWPFEQVKYNFSTVLFNVPKDDSYDAPDIYELYGRNAPKNLQ</sequence>
<dbReference type="Proteomes" id="UP000033188">
    <property type="component" value="Chromosome 2"/>
</dbReference>
<gene>
    <name evidence="2" type="ORF">BBBOND_0211150</name>
</gene>
<organism evidence="2 3">
    <name type="scientific">Babesia bigemina</name>
    <dbReference type="NCBI Taxonomy" id="5866"/>
    <lineage>
        <taxon>Eukaryota</taxon>
        <taxon>Sar</taxon>
        <taxon>Alveolata</taxon>
        <taxon>Apicomplexa</taxon>
        <taxon>Aconoidasida</taxon>
        <taxon>Piroplasmida</taxon>
        <taxon>Babesiidae</taxon>
        <taxon>Babesia</taxon>
    </lineage>
</organism>
<evidence type="ECO:0000256" key="1">
    <source>
        <dbReference type="SAM" id="Phobius"/>
    </source>
</evidence>
<protein>
    <submittedName>
        <fullName evidence="2">Uncharacterized protein</fullName>
    </submittedName>
</protein>
<reference evidence="3" key="1">
    <citation type="submission" date="2014-06" db="EMBL/GenBank/DDBJ databases">
        <authorList>
            <person name="Aslett M."/>
            <person name="De Silva N."/>
        </authorList>
    </citation>
    <scope>NUCLEOTIDE SEQUENCE [LARGE SCALE GENOMIC DNA]</scope>
    <source>
        <strain evidence="3">Bond</strain>
    </source>
</reference>
<feature type="transmembrane region" description="Helical" evidence="1">
    <location>
        <begin position="12"/>
        <end position="32"/>
    </location>
</feature>
<dbReference type="KEGG" id="bbig:BBBOND_0211150"/>
<dbReference type="RefSeq" id="XP_012768154.1">
    <property type="nucleotide sequence ID" value="XM_012912700.1"/>
</dbReference>
<proteinExistence type="predicted"/>
<evidence type="ECO:0000313" key="2">
    <source>
        <dbReference type="EMBL" id="CDR95968.1"/>
    </source>
</evidence>
<keyword evidence="1" id="KW-0812">Transmembrane</keyword>